<protein>
    <submittedName>
        <fullName evidence="1">(Perigord truffle) hypothetical protein</fullName>
    </submittedName>
</protein>
<dbReference type="EMBL" id="FN430338">
    <property type="protein sequence ID" value="CAZ84992.1"/>
    <property type="molecule type" value="Genomic_DNA"/>
</dbReference>
<keyword evidence="2" id="KW-1185">Reference proteome</keyword>
<accession>D5GKE9</accession>
<proteinExistence type="predicted"/>
<evidence type="ECO:0000313" key="1">
    <source>
        <dbReference type="EMBL" id="CAZ84992.1"/>
    </source>
</evidence>
<dbReference type="KEGG" id="tml:GSTUM_00009506001"/>
<evidence type="ECO:0000313" key="2">
    <source>
        <dbReference type="Proteomes" id="UP000006911"/>
    </source>
</evidence>
<reference evidence="1 2" key="1">
    <citation type="journal article" date="2010" name="Nature">
        <title>Perigord black truffle genome uncovers evolutionary origins and mechanisms of symbiosis.</title>
        <authorList>
            <person name="Martin F."/>
            <person name="Kohler A."/>
            <person name="Murat C."/>
            <person name="Balestrini R."/>
            <person name="Coutinho P.M."/>
            <person name="Jaillon O."/>
            <person name="Montanini B."/>
            <person name="Morin E."/>
            <person name="Noel B."/>
            <person name="Percudani R."/>
            <person name="Porcel B."/>
            <person name="Rubini A."/>
            <person name="Amicucci A."/>
            <person name="Amselem J."/>
            <person name="Anthouard V."/>
            <person name="Arcioni S."/>
            <person name="Artiguenave F."/>
            <person name="Aury J.M."/>
            <person name="Ballario P."/>
            <person name="Bolchi A."/>
            <person name="Brenna A."/>
            <person name="Brun A."/>
            <person name="Buee M."/>
            <person name="Cantarel B."/>
            <person name="Chevalier G."/>
            <person name="Couloux A."/>
            <person name="Da Silva C."/>
            <person name="Denoeud F."/>
            <person name="Duplessis S."/>
            <person name="Ghignone S."/>
            <person name="Hilselberger B."/>
            <person name="Iotti M."/>
            <person name="Marcais B."/>
            <person name="Mello A."/>
            <person name="Miranda M."/>
            <person name="Pacioni G."/>
            <person name="Quesneville H."/>
            <person name="Riccioni C."/>
            <person name="Ruotolo R."/>
            <person name="Splivallo R."/>
            <person name="Stocchi V."/>
            <person name="Tisserant E."/>
            <person name="Viscomi A.R."/>
            <person name="Zambonelli A."/>
            <person name="Zampieri E."/>
            <person name="Henrissat B."/>
            <person name="Lebrun M.H."/>
            <person name="Paolocci F."/>
            <person name="Bonfante P."/>
            <person name="Ottonello S."/>
            <person name="Wincker P."/>
        </authorList>
    </citation>
    <scope>NUCLEOTIDE SEQUENCE [LARGE SCALE GENOMIC DNA]</scope>
    <source>
        <strain evidence="1 2">Mel28</strain>
    </source>
</reference>
<dbReference type="AlphaFoldDB" id="D5GKE9"/>
<dbReference type="Proteomes" id="UP000006911">
    <property type="component" value="Unassembled WGS sequence"/>
</dbReference>
<dbReference type="HOGENOM" id="CLU_2016891_0_0_1"/>
<dbReference type="InParanoid" id="D5GKE9"/>
<name>D5GKE9_TUBMM</name>
<gene>
    <name evidence="1" type="ORF">GSTUM_00009506001</name>
</gene>
<sequence>MANSIPPAFAVAAQPRQGVGLCQGYPQYLRATNAEKPGQKSGEYQLCEPGQFHPSSSPSLLDTFCSLQTYRLRSGQPPRLLPRHLRCRRRRSRRSLPTSCRSPGPAFPFDISSPCRIVPVLPP</sequence>
<organism evidence="1 2">
    <name type="scientific">Tuber melanosporum (strain Mel28)</name>
    <name type="common">Perigord black truffle</name>
    <dbReference type="NCBI Taxonomy" id="656061"/>
    <lineage>
        <taxon>Eukaryota</taxon>
        <taxon>Fungi</taxon>
        <taxon>Dikarya</taxon>
        <taxon>Ascomycota</taxon>
        <taxon>Pezizomycotina</taxon>
        <taxon>Pezizomycetes</taxon>
        <taxon>Pezizales</taxon>
        <taxon>Tuberaceae</taxon>
        <taxon>Tuber</taxon>
    </lineage>
</organism>